<feature type="transmembrane region" description="Helical" evidence="1">
    <location>
        <begin position="200"/>
        <end position="221"/>
    </location>
</feature>
<evidence type="ECO:0000313" key="2">
    <source>
        <dbReference type="EMBL" id="MFD2465425.1"/>
    </source>
</evidence>
<dbReference type="InterPro" id="IPR056926">
    <property type="entry name" value="FLQE3_permease"/>
</dbReference>
<evidence type="ECO:0000313" key="3">
    <source>
        <dbReference type="Proteomes" id="UP001597419"/>
    </source>
</evidence>
<feature type="transmembrane region" description="Helical" evidence="1">
    <location>
        <begin position="121"/>
        <end position="144"/>
    </location>
</feature>
<keyword evidence="3" id="KW-1185">Reference proteome</keyword>
<feature type="transmembrane region" description="Helical" evidence="1">
    <location>
        <begin position="89"/>
        <end position="109"/>
    </location>
</feature>
<sequence>MSRLAVALRLEVTLQRRYRFLHAAVFSGLLWLALLLPMPGRLRSVAEPYVILGDLMIVGFFFVAGAVFFEKGERTLDAVVASPLRFGEYLASKVLTLTGLSVLLAVFVATVTHGVDYHLGLVLLGASLGTVLMLLLGFLTALPFTSVSDWFMPAVVPVAVFNLPILAYSGVWTTPWLYLVPTHGPLLFLGAAFGQKTLTAWQYAYGIAYPVLFAAGMWVLARRLFDRYLVVKTGGQ</sequence>
<accession>A0ABW5GXQ3</accession>
<keyword evidence="1" id="KW-0472">Membrane</keyword>
<feature type="transmembrane region" description="Helical" evidence="1">
    <location>
        <begin position="20"/>
        <end position="37"/>
    </location>
</feature>
<evidence type="ECO:0000256" key="1">
    <source>
        <dbReference type="SAM" id="Phobius"/>
    </source>
</evidence>
<reference evidence="3" key="1">
    <citation type="journal article" date="2019" name="Int. J. Syst. Evol. Microbiol.">
        <title>The Global Catalogue of Microorganisms (GCM) 10K type strain sequencing project: providing services to taxonomists for standard genome sequencing and annotation.</title>
        <authorList>
            <consortium name="The Broad Institute Genomics Platform"/>
            <consortium name="The Broad Institute Genome Sequencing Center for Infectious Disease"/>
            <person name="Wu L."/>
            <person name="Ma J."/>
        </authorList>
    </citation>
    <scope>NUCLEOTIDE SEQUENCE [LARGE SCALE GENOMIC DNA]</scope>
    <source>
        <strain evidence="3">CGMCC 4.7643</strain>
    </source>
</reference>
<organism evidence="2 3">
    <name type="scientific">Amycolatopsis samaneae</name>
    <dbReference type="NCBI Taxonomy" id="664691"/>
    <lineage>
        <taxon>Bacteria</taxon>
        <taxon>Bacillati</taxon>
        <taxon>Actinomycetota</taxon>
        <taxon>Actinomycetes</taxon>
        <taxon>Pseudonocardiales</taxon>
        <taxon>Pseudonocardiaceae</taxon>
        <taxon>Amycolatopsis</taxon>
    </lineage>
</organism>
<keyword evidence="1" id="KW-1133">Transmembrane helix</keyword>
<dbReference type="RefSeq" id="WP_345408193.1">
    <property type="nucleotide sequence ID" value="NZ_BAABHG010000026.1"/>
</dbReference>
<feature type="transmembrane region" description="Helical" evidence="1">
    <location>
        <begin position="49"/>
        <end position="69"/>
    </location>
</feature>
<name>A0ABW5GXQ3_9PSEU</name>
<dbReference type="Proteomes" id="UP001597419">
    <property type="component" value="Unassembled WGS sequence"/>
</dbReference>
<dbReference type="EMBL" id="JBHUKU010000031">
    <property type="protein sequence ID" value="MFD2465425.1"/>
    <property type="molecule type" value="Genomic_DNA"/>
</dbReference>
<keyword evidence="1" id="KW-0812">Transmembrane</keyword>
<feature type="transmembrane region" description="Helical" evidence="1">
    <location>
        <begin position="150"/>
        <end position="169"/>
    </location>
</feature>
<proteinExistence type="predicted"/>
<protein>
    <submittedName>
        <fullName evidence="2">Fluoroquinolone transporter permease</fullName>
    </submittedName>
</protein>
<gene>
    <name evidence="2" type="ORF">ACFSYJ_42875</name>
</gene>
<dbReference type="Pfam" id="PF24686">
    <property type="entry name" value="FLQE3_permease"/>
    <property type="match status" value="1"/>
</dbReference>
<comment type="caution">
    <text evidence="2">The sequence shown here is derived from an EMBL/GenBank/DDBJ whole genome shotgun (WGS) entry which is preliminary data.</text>
</comment>